<dbReference type="Gramene" id="Pp3c27_3700V3.3">
    <property type="protein sequence ID" value="Pp3c27_3700V3.3"/>
    <property type="gene ID" value="Pp3c27_3700"/>
</dbReference>
<protein>
    <recommendedName>
        <fullName evidence="8">COBRA C-terminal domain-containing protein</fullName>
    </recommendedName>
</protein>
<dbReference type="AlphaFoldDB" id="A9S7V1"/>
<evidence type="ECO:0000313" key="9">
    <source>
        <dbReference type="EMBL" id="PNR26303.1"/>
    </source>
</evidence>
<dbReference type="OMA" id="EMQVCCI"/>
<feature type="chain" id="PRO_5014297837" description="COBRA C-terminal domain-containing protein" evidence="7">
    <location>
        <begin position="25"/>
        <end position="648"/>
    </location>
</feature>
<keyword evidence="6" id="KW-0325">Glycoprotein</keyword>
<dbReference type="GO" id="GO:0010215">
    <property type="term" value="P:cellulose microfibril organization"/>
    <property type="evidence" value="ECO:0007669"/>
    <property type="project" value="InterPro"/>
</dbReference>
<dbReference type="Proteomes" id="UP000006727">
    <property type="component" value="Chromosome 27"/>
</dbReference>
<dbReference type="PANTHER" id="PTHR31052">
    <property type="entry name" value="COBRA-LIKE PROTEIN 7"/>
    <property type="match status" value="1"/>
</dbReference>
<gene>
    <name evidence="10" type="primary">LOC112278282</name>
    <name evidence="9" type="ORF">PHYPA_030877</name>
</gene>
<accession>A9S7V1</accession>
<dbReference type="Pfam" id="PF25079">
    <property type="entry name" value="COB_C"/>
    <property type="match status" value="1"/>
</dbReference>
<dbReference type="PANTHER" id="PTHR31052:SF3">
    <property type="entry name" value="COBRA-LIKE PROTEIN 7"/>
    <property type="match status" value="1"/>
</dbReference>
<name>A9S7V1_PHYPA</name>
<dbReference type="Gramene" id="Pp3c27_3700V3.1">
    <property type="protein sequence ID" value="Pp3c27_3700V3.1"/>
    <property type="gene ID" value="Pp3c27_3700"/>
</dbReference>
<feature type="signal peptide" evidence="7">
    <location>
        <begin position="1"/>
        <end position="24"/>
    </location>
</feature>
<evidence type="ECO:0000256" key="5">
    <source>
        <dbReference type="ARBA" id="ARBA00023136"/>
    </source>
</evidence>
<evidence type="ECO:0000259" key="8">
    <source>
        <dbReference type="Pfam" id="PF25079"/>
    </source>
</evidence>
<dbReference type="Pfam" id="PF04833">
    <property type="entry name" value="COBRA"/>
    <property type="match status" value="1"/>
</dbReference>
<organism evidence="9">
    <name type="scientific">Physcomitrium patens</name>
    <name type="common">Spreading-leaved earth moss</name>
    <name type="synonym">Physcomitrella patens</name>
    <dbReference type="NCBI Taxonomy" id="3218"/>
    <lineage>
        <taxon>Eukaryota</taxon>
        <taxon>Viridiplantae</taxon>
        <taxon>Streptophyta</taxon>
        <taxon>Embryophyta</taxon>
        <taxon>Bryophyta</taxon>
        <taxon>Bryophytina</taxon>
        <taxon>Bryopsida</taxon>
        <taxon>Funariidae</taxon>
        <taxon>Funariales</taxon>
        <taxon>Funariaceae</taxon>
        <taxon>Physcomitrium</taxon>
    </lineage>
</organism>
<reference evidence="9 11" key="2">
    <citation type="journal article" date="2018" name="Plant J.">
        <title>The Physcomitrella patens chromosome-scale assembly reveals moss genome structure and evolution.</title>
        <authorList>
            <person name="Lang D."/>
            <person name="Ullrich K.K."/>
            <person name="Murat F."/>
            <person name="Fuchs J."/>
            <person name="Jenkins J."/>
            <person name="Haas F.B."/>
            <person name="Piednoel M."/>
            <person name="Gundlach H."/>
            <person name="Van Bel M."/>
            <person name="Meyberg R."/>
            <person name="Vives C."/>
            <person name="Morata J."/>
            <person name="Symeonidi A."/>
            <person name="Hiss M."/>
            <person name="Muchero W."/>
            <person name="Kamisugi Y."/>
            <person name="Saleh O."/>
            <person name="Blanc G."/>
            <person name="Decker E.L."/>
            <person name="van Gessel N."/>
            <person name="Grimwood J."/>
            <person name="Hayes R.D."/>
            <person name="Graham S.W."/>
            <person name="Gunter L.E."/>
            <person name="McDaniel S.F."/>
            <person name="Hoernstein S.N.W."/>
            <person name="Larsson A."/>
            <person name="Li F.W."/>
            <person name="Perroud P.F."/>
            <person name="Phillips J."/>
            <person name="Ranjan P."/>
            <person name="Rokshar D.S."/>
            <person name="Rothfels C.J."/>
            <person name="Schneider L."/>
            <person name="Shu S."/>
            <person name="Stevenson D.W."/>
            <person name="Thummler F."/>
            <person name="Tillich M."/>
            <person name="Villarreal Aguilar J.C."/>
            <person name="Widiez T."/>
            <person name="Wong G.K."/>
            <person name="Wymore A."/>
            <person name="Zhang Y."/>
            <person name="Zimmer A.D."/>
            <person name="Quatrano R.S."/>
            <person name="Mayer K.F.X."/>
            <person name="Goodstein D."/>
            <person name="Casacuberta J.M."/>
            <person name="Vandepoele K."/>
            <person name="Reski R."/>
            <person name="Cuming A.C."/>
            <person name="Tuskan G.A."/>
            <person name="Maumus F."/>
            <person name="Salse J."/>
            <person name="Schmutz J."/>
            <person name="Rensing S.A."/>
        </authorList>
    </citation>
    <scope>NUCLEOTIDE SEQUENCE [LARGE SCALE GENOMIC DNA]</scope>
    <source>
        <strain evidence="10 11">cv. Gransden 2004</strain>
    </source>
</reference>
<dbReference type="STRING" id="3218.A9S7V1"/>
<evidence type="ECO:0000256" key="7">
    <source>
        <dbReference type="SAM" id="SignalP"/>
    </source>
</evidence>
<evidence type="ECO:0000313" key="10">
    <source>
        <dbReference type="EnsemblPlants" id="Pp3c27_3700V3.1"/>
    </source>
</evidence>
<proteinExistence type="inferred from homology"/>
<reference evidence="10" key="3">
    <citation type="submission" date="2020-12" db="UniProtKB">
        <authorList>
            <consortium name="EnsemblPlants"/>
        </authorList>
    </citation>
    <scope>IDENTIFICATION</scope>
</reference>
<dbReference type="KEGG" id="ppp:112278282"/>
<dbReference type="Gramene" id="Pp3c27_3700V3.2">
    <property type="protein sequence ID" value="Pp3c27_3700V3.2"/>
    <property type="gene ID" value="Pp3c27_3700"/>
</dbReference>
<evidence type="ECO:0000256" key="1">
    <source>
        <dbReference type="ARBA" id="ARBA00004236"/>
    </source>
</evidence>
<comment type="subcellular location">
    <subcellularLocation>
        <location evidence="1">Cell membrane</location>
    </subcellularLocation>
</comment>
<sequence length="648" mass="69870">MGNSTGAWVVFFLSISSIFVSTSGQALPTCHGVEVLYTLIGNALQIYPNETLPENQVYRFEANITLTNKGYSTLDTWGVGLTFQHREVLVSASGLYPDDGRTLPANVSQGVILIPSSSQVLRNSIETAGDPGKIQRSYSIVGDEFGVPLNPMPRALNLTSTGYNCSTAQLIGVTTLHTCCVEPNSTITLTSDDTPLPPIAGDILVTYDVRQAYASNYRALVTISNESPYGRIDNWNLQWNWTEGEFIYTMQGARPKVADTQVCVAGEAGTNYPPSATMDINSAISCSTSPVIADVPLEKQNDTLVGNVKHCCRNGTILPAVIDPSKSKSAFTMNVFKLPPYAGDSMHLVPPSNFRIGDGVYTCGAPRLIAPSLFFSDSSLDYSENALKTWQVSCNKSTGATKPPPKCCVSFSSYLNDSIIPCPTCACGCAAKPQPTCSTTTPAMLLPYSALTDRPANRTDKAVVWANMNHFPVPNPLPCLDNCGVSIHWHIVSDYSKGWSARMSLFGWSNDTHPDWFAVVEMPKAMPGFEKAYTFNATQILASPSNTSFVVQGTPGYNNYLLGVTSPSVKTGVSMLQSIVSFAKGSTPGIDIKGKDGFPSKIWFNGDECAMPDTWPTSEALRMASPSTVLAAFLILIWTLSFGPLELL</sequence>
<dbReference type="RefSeq" id="XP_024367301.1">
    <property type="nucleotide sequence ID" value="XM_024511533.2"/>
</dbReference>
<dbReference type="FunCoup" id="A9S7V1">
    <property type="interactions" value="1141"/>
</dbReference>
<feature type="domain" description="COBRA C-terminal" evidence="8">
    <location>
        <begin position="406"/>
        <end position="616"/>
    </location>
</feature>
<dbReference type="EnsemblPlants" id="Pp3c27_3700V3.3">
    <property type="protein sequence ID" value="Pp3c27_3700V3.3"/>
    <property type="gene ID" value="Pp3c27_3700"/>
</dbReference>
<dbReference type="GO" id="GO:0005886">
    <property type="term" value="C:plasma membrane"/>
    <property type="evidence" value="ECO:0007669"/>
    <property type="project" value="UniProtKB-SubCell"/>
</dbReference>
<dbReference type="PaxDb" id="3218-PP1S54_299V6.1"/>
<dbReference type="EnsemblPlants" id="Pp3c27_3700V3.2">
    <property type="protein sequence ID" value="Pp3c27_3700V3.2"/>
    <property type="gene ID" value="Pp3c27_3700"/>
</dbReference>
<keyword evidence="3" id="KW-1003">Cell membrane</keyword>
<evidence type="ECO:0000256" key="3">
    <source>
        <dbReference type="ARBA" id="ARBA00022475"/>
    </source>
</evidence>
<keyword evidence="4 7" id="KW-0732">Signal</keyword>
<keyword evidence="5" id="KW-0472">Membrane</keyword>
<evidence type="ECO:0000256" key="2">
    <source>
        <dbReference type="ARBA" id="ARBA00005507"/>
    </source>
</evidence>
<evidence type="ECO:0000256" key="4">
    <source>
        <dbReference type="ARBA" id="ARBA00022729"/>
    </source>
</evidence>
<dbReference type="OrthoDB" id="2014623at2759"/>
<evidence type="ECO:0000256" key="6">
    <source>
        <dbReference type="ARBA" id="ARBA00023180"/>
    </source>
</evidence>
<dbReference type="HOGENOM" id="CLU_420019_0_0_1"/>
<dbReference type="EMBL" id="ABEU02000027">
    <property type="protein sequence ID" value="PNR26303.1"/>
    <property type="molecule type" value="Genomic_DNA"/>
</dbReference>
<dbReference type="GeneID" id="112278282"/>
<reference evidence="9 11" key="1">
    <citation type="journal article" date="2008" name="Science">
        <title>The Physcomitrella genome reveals evolutionary insights into the conquest of land by plants.</title>
        <authorList>
            <person name="Rensing S."/>
            <person name="Lang D."/>
            <person name="Zimmer A."/>
            <person name="Terry A."/>
            <person name="Salamov A."/>
            <person name="Shapiro H."/>
            <person name="Nishiyama T."/>
            <person name="Perroud P.-F."/>
            <person name="Lindquist E."/>
            <person name="Kamisugi Y."/>
            <person name="Tanahashi T."/>
            <person name="Sakakibara K."/>
            <person name="Fujita T."/>
            <person name="Oishi K."/>
            <person name="Shin-I T."/>
            <person name="Kuroki Y."/>
            <person name="Toyoda A."/>
            <person name="Suzuki Y."/>
            <person name="Hashimoto A."/>
            <person name="Yamaguchi K."/>
            <person name="Sugano A."/>
            <person name="Kohara Y."/>
            <person name="Fujiyama A."/>
            <person name="Anterola A."/>
            <person name="Aoki S."/>
            <person name="Ashton N."/>
            <person name="Barbazuk W.B."/>
            <person name="Barker E."/>
            <person name="Bennetzen J."/>
            <person name="Bezanilla M."/>
            <person name="Blankenship R."/>
            <person name="Cho S.H."/>
            <person name="Dutcher S."/>
            <person name="Estelle M."/>
            <person name="Fawcett J.A."/>
            <person name="Gundlach H."/>
            <person name="Hanada K."/>
            <person name="Heyl A."/>
            <person name="Hicks K.A."/>
            <person name="Hugh J."/>
            <person name="Lohr M."/>
            <person name="Mayer K."/>
            <person name="Melkozernov A."/>
            <person name="Murata T."/>
            <person name="Nelson D."/>
            <person name="Pils B."/>
            <person name="Prigge M."/>
            <person name="Reiss B."/>
            <person name="Renner T."/>
            <person name="Rombauts S."/>
            <person name="Rushton P."/>
            <person name="Sanderfoot A."/>
            <person name="Schween G."/>
            <person name="Shiu S.-H."/>
            <person name="Stueber K."/>
            <person name="Theodoulou F.L."/>
            <person name="Tu H."/>
            <person name="Van de Peer Y."/>
            <person name="Verrier P.J."/>
            <person name="Waters E."/>
            <person name="Wood A."/>
            <person name="Yang L."/>
            <person name="Cove D."/>
            <person name="Cuming A."/>
            <person name="Hasebe M."/>
            <person name="Lucas S."/>
            <person name="Mishler D.B."/>
            <person name="Reski R."/>
            <person name="Grigoriev I."/>
            <person name="Quatrano R.S."/>
            <person name="Boore J.L."/>
        </authorList>
    </citation>
    <scope>NUCLEOTIDE SEQUENCE [LARGE SCALE GENOMIC DNA]</scope>
    <source>
        <strain evidence="10 11">cv. Gransden 2004</strain>
    </source>
</reference>
<dbReference type="InterPro" id="IPR006918">
    <property type="entry name" value="COBRA_pln"/>
</dbReference>
<keyword evidence="11" id="KW-1185">Reference proteome</keyword>
<dbReference type="EnsemblPlants" id="Pp3c27_3700V3.1">
    <property type="protein sequence ID" value="Pp3c27_3700V3.1"/>
    <property type="gene ID" value="Pp3c27_3700"/>
</dbReference>
<evidence type="ECO:0000313" key="11">
    <source>
        <dbReference type="Proteomes" id="UP000006727"/>
    </source>
</evidence>
<dbReference type="InterPro" id="IPR056900">
    <property type="entry name" value="COB_C"/>
</dbReference>
<comment type="similarity">
    <text evidence="2">Belongs to the COBRA family.</text>
</comment>
<dbReference type="RefSeq" id="XP_024367300.1">
    <property type="nucleotide sequence ID" value="XM_024511532.2"/>
</dbReference>
<dbReference type="eggNOG" id="ENOG502QUPM">
    <property type="taxonomic scope" value="Eukaryota"/>
</dbReference>